<dbReference type="CDD" id="cd12797">
    <property type="entry name" value="M23_peptidase"/>
    <property type="match status" value="1"/>
</dbReference>
<dbReference type="EMBL" id="MDTU01000001">
    <property type="protein sequence ID" value="ODN43936.1"/>
    <property type="molecule type" value="Genomic_DNA"/>
</dbReference>
<dbReference type="InterPro" id="IPR050570">
    <property type="entry name" value="Cell_wall_metabolism_enzyme"/>
</dbReference>
<name>A0ABX3A4Y8_9GAMM</name>
<organism evidence="3 4">
    <name type="scientific">Piscirickettsia litoralis</name>
    <dbReference type="NCBI Taxonomy" id="1891921"/>
    <lineage>
        <taxon>Bacteria</taxon>
        <taxon>Pseudomonadati</taxon>
        <taxon>Pseudomonadota</taxon>
        <taxon>Gammaproteobacteria</taxon>
        <taxon>Thiotrichales</taxon>
        <taxon>Piscirickettsiaceae</taxon>
        <taxon>Piscirickettsia</taxon>
    </lineage>
</organism>
<comment type="caution">
    <text evidence="3">The sequence shown here is derived from an EMBL/GenBank/DDBJ whole genome shotgun (WGS) entry which is preliminary data.</text>
</comment>
<feature type="domain" description="M23ase beta-sheet core" evidence="2">
    <location>
        <begin position="73"/>
        <end position="171"/>
    </location>
</feature>
<dbReference type="Proteomes" id="UP000094329">
    <property type="component" value="Unassembled WGS sequence"/>
</dbReference>
<evidence type="ECO:0000256" key="1">
    <source>
        <dbReference type="ARBA" id="ARBA00022729"/>
    </source>
</evidence>
<protein>
    <submittedName>
        <fullName evidence="3">Peptidase M23</fullName>
    </submittedName>
</protein>
<dbReference type="InterPro" id="IPR011055">
    <property type="entry name" value="Dup_hybrid_motif"/>
</dbReference>
<evidence type="ECO:0000259" key="2">
    <source>
        <dbReference type="Pfam" id="PF01551"/>
    </source>
</evidence>
<sequence length="212" mass="24318">MSLKQLLIKHRDQFGPILPEDQQFGRAIIIDCSQPLQPNLKRFQDYELEIGRYAEQRVIYDDYQQDEKNYRNIHLGIDLGVPEYTSVFTPFEATVHSFADNNQPGDYGPTIILQHVLDNHIFYTLYGHLSRQSLKSLRTGSVIKKGQLFATIGSENENGGWPSHLHFQVIHEITDDCPGNYPGICSKQELAYYLEQCPNPNILLNLPALKDE</sequence>
<dbReference type="Gene3D" id="2.70.70.10">
    <property type="entry name" value="Glucose Permease (Domain IIA)"/>
    <property type="match status" value="1"/>
</dbReference>
<dbReference type="SUPFAM" id="SSF51261">
    <property type="entry name" value="Duplicated hybrid motif"/>
    <property type="match status" value="1"/>
</dbReference>
<accession>A0ABX3A4Y8</accession>
<evidence type="ECO:0000313" key="3">
    <source>
        <dbReference type="EMBL" id="ODN43936.1"/>
    </source>
</evidence>
<dbReference type="InterPro" id="IPR016047">
    <property type="entry name" value="M23ase_b-sheet_dom"/>
</dbReference>
<keyword evidence="4" id="KW-1185">Reference proteome</keyword>
<gene>
    <name evidence="3" type="ORF">BGC07_14900</name>
</gene>
<dbReference type="PANTHER" id="PTHR21666:SF289">
    <property type="entry name" value="L-ALA--D-GLU ENDOPEPTIDASE"/>
    <property type="match status" value="1"/>
</dbReference>
<evidence type="ECO:0000313" key="4">
    <source>
        <dbReference type="Proteomes" id="UP000094329"/>
    </source>
</evidence>
<keyword evidence="1" id="KW-0732">Signal</keyword>
<dbReference type="Pfam" id="PF01551">
    <property type="entry name" value="Peptidase_M23"/>
    <property type="match status" value="1"/>
</dbReference>
<reference evidence="3 4" key="1">
    <citation type="submission" date="2016-08" db="EMBL/GenBank/DDBJ databases">
        <title>Draft genome sequence of Candidatus Piscirickettsia litoralis, from seawater.</title>
        <authorList>
            <person name="Wan X."/>
            <person name="Lee A.J."/>
            <person name="Hou S."/>
            <person name="Donachie S.P."/>
        </authorList>
    </citation>
    <scope>NUCLEOTIDE SEQUENCE [LARGE SCALE GENOMIC DNA]</scope>
    <source>
        <strain evidence="3 4">Y2</strain>
    </source>
</reference>
<dbReference type="PANTHER" id="PTHR21666">
    <property type="entry name" value="PEPTIDASE-RELATED"/>
    <property type="match status" value="1"/>
</dbReference>
<proteinExistence type="predicted"/>
<dbReference type="RefSeq" id="WP_069313732.1">
    <property type="nucleotide sequence ID" value="NZ_MDTU01000001.1"/>
</dbReference>